<evidence type="ECO:0000313" key="2">
    <source>
        <dbReference type="Proteomes" id="UP000410492"/>
    </source>
</evidence>
<dbReference type="AlphaFoldDB" id="A0A653DRC8"/>
<gene>
    <name evidence="1" type="ORF">CALMAC_LOCUS19775</name>
</gene>
<reference evidence="1 2" key="1">
    <citation type="submission" date="2019-01" db="EMBL/GenBank/DDBJ databases">
        <authorList>
            <person name="Sayadi A."/>
        </authorList>
    </citation>
    <scope>NUCLEOTIDE SEQUENCE [LARGE SCALE GENOMIC DNA]</scope>
</reference>
<dbReference type="Proteomes" id="UP000410492">
    <property type="component" value="Unassembled WGS sequence"/>
</dbReference>
<organism evidence="1 2">
    <name type="scientific">Callosobruchus maculatus</name>
    <name type="common">Southern cowpea weevil</name>
    <name type="synonym">Pulse bruchid</name>
    <dbReference type="NCBI Taxonomy" id="64391"/>
    <lineage>
        <taxon>Eukaryota</taxon>
        <taxon>Metazoa</taxon>
        <taxon>Ecdysozoa</taxon>
        <taxon>Arthropoda</taxon>
        <taxon>Hexapoda</taxon>
        <taxon>Insecta</taxon>
        <taxon>Pterygota</taxon>
        <taxon>Neoptera</taxon>
        <taxon>Endopterygota</taxon>
        <taxon>Coleoptera</taxon>
        <taxon>Polyphaga</taxon>
        <taxon>Cucujiformia</taxon>
        <taxon>Chrysomeloidea</taxon>
        <taxon>Chrysomelidae</taxon>
        <taxon>Bruchinae</taxon>
        <taxon>Bruchini</taxon>
        <taxon>Callosobruchus</taxon>
    </lineage>
</organism>
<protein>
    <submittedName>
        <fullName evidence="1">Uncharacterized protein</fullName>
    </submittedName>
</protein>
<accession>A0A653DRC8</accession>
<name>A0A653DRC8_CALMS</name>
<dbReference type="OrthoDB" id="308383at2759"/>
<sequence>MAAIHFWNFHWPSILLELQGPSQDPETSYIGSDHTPREHLDLLRRGLYLDHHRQLVCRHCHHHHRR</sequence>
<keyword evidence="2" id="KW-1185">Reference proteome</keyword>
<evidence type="ECO:0000313" key="1">
    <source>
        <dbReference type="EMBL" id="VEN62758.1"/>
    </source>
</evidence>
<proteinExistence type="predicted"/>
<dbReference type="EMBL" id="CAACVG010014107">
    <property type="protein sequence ID" value="VEN62758.1"/>
    <property type="molecule type" value="Genomic_DNA"/>
</dbReference>